<dbReference type="EMBL" id="SJPY01000001">
    <property type="protein sequence ID" value="TWU45262.1"/>
    <property type="molecule type" value="Genomic_DNA"/>
</dbReference>
<accession>A0A5C6E8H0</accession>
<protein>
    <submittedName>
        <fullName evidence="1">Uncharacterized protein</fullName>
    </submittedName>
</protein>
<organism evidence="1 2">
    <name type="scientific">Novipirellula aureliae</name>
    <dbReference type="NCBI Taxonomy" id="2527966"/>
    <lineage>
        <taxon>Bacteria</taxon>
        <taxon>Pseudomonadati</taxon>
        <taxon>Planctomycetota</taxon>
        <taxon>Planctomycetia</taxon>
        <taxon>Pirellulales</taxon>
        <taxon>Pirellulaceae</taxon>
        <taxon>Novipirellula</taxon>
    </lineage>
</organism>
<keyword evidence="2" id="KW-1185">Reference proteome</keyword>
<sequence>MEHENTFFGKHGGVYREASKMPFFPITRSREKLGTLRRSFRTKGAISKKIGWPIRFVGQLHFLLVILSSQHCFCLSNWKAKRELKYVLRSRAYIANVPYRRVAGESLGIFALG</sequence>
<name>A0A5C6E8H0_9BACT</name>
<comment type="caution">
    <text evidence="1">The sequence shown here is derived from an EMBL/GenBank/DDBJ whole genome shotgun (WGS) entry which is preliminary data.</text>
</comment>
<evidence type="ECO:0000313" key="1">
    <source>
        <dbReference type="EMBL" id="TWU45262.1"/>
    </source>
</evidence>
<dbReference type="AlphaFoldDB" id="A0A5C6E8H0"/>
<evidence type="ECO:0000313" key="2">
    <source>
        <dbReference type="Proteomes" id="UP000315471"/>
    </source>
</evidence>
<dbReference type="Proteomes" id="UP000315471">
    <property type="component" value="Unassembled WGS sequence"/>
</dbReference>
<gene>
    <name evidence="1" type="ORF">Q31b_04330</name>
</gene>
<proteinExistence type="predicted"/>
<reference evidence="1 2" key="1">
    <citation type="submission" date="2019-02" db="EMBL/GenBank/DDBJ databases">
        <title>Deep-cultivation of Planctomycetes and their phenomic and genomic characterization uncovers novel biology.</title>
        <authorList>
            <person name="Wiegand S."/>
            <person name="Jogler M."/>
            <person name="Boedeker C."/>
            <person name="Pinto D."/>
            <person name="Vollmers J."/>
            <person name="Rivas-Marin E."/>
            <person name="Kohn T."/>
            <person name="Peeters S.H."/>
            <person name="Heuer A."/>
            <person name="Rast P."/>
            <person name="Oberbeckmann S."/>
            <person name="Bunk B."/>
            <person name="Jeske O."/>
            <person name="Meyerdierks A."/>
            <person name="Storesund J.E."/>
            <person name="Kallscheuer N."/>
            <person name="Luecker S."/>
            <person name="Lage O.M."/>
            <person name="Pohl T."/>
            <person name="Merkel B.J."/>
            <person name="Hornburger P."/>
            <person name="Mueller R.-W."/>
            <person name="Bruemmer F."/>
            <person name="Labrenz M."/>
            <person name="Spormann A.M."/>
            <person name="Op Den Camp H."/>
            <person name="Overmann J."/>
            <person name="Amann R."/>
            <person name="Jetten M.S.M."/>
            <person name="Mascher T."/>
            <person name="Medema M.H."/>
            <person name="Devos D.P."/>
            <person name="Kaster A.-K."/>
            <person name="Ovreas L."/>
            <person name="Rohde M."/>
            <person name="Galperin M.Y."/>
            <person name="Jogler C."/>
        </authorList>
    </citation>
    <scope>NUCLEOTIDE SEQUENCE [LARGE SCALE GENOMIC DNA]</scope>
    <source>
        <strain evidence="1 2">Q31b</strain>
    </source>
</reference>